<name>A0AA35SFD1_GEOBA</name>
<dbReference type="InterPro" id="IPR036259">
    <property type="entry name" value="MFS_trans_sf"/>
</dbReference>
<feature type="region of interest" description="Disordered" evidence="1">
    <location>
        <begin position="1"/>
        <end position="53"/>
    </location>
</feature>
<feature type="compositionally biased region" description="Basic and acidic residues" evidence="1">
    <location>
        <begin position="26"/>
        <end position="39"/>
    </location>
</feature>
<dbReference type="AlphaFoldDB" id="A0AA35SFD1"/>
<reference evidence="2" key="1">
    <citation type="submission" date="2023-03" db="EMBL/GenBank/DDBJ databases">
        <authorList>
            <person name="Steffen K."/>
            <person name="Cardenas P."/>
        </authorList>
    </citation>
    <scope>NUCLEOTIDE SEQUENCE</scope>
</reference>
<proteinExistence type="predicted"/>
<dbReference type="Gene3D" id="1.20.1250.20">
    <property type="entry name" value="MFS general substrate transporter like domains"/>
    <property type="match status" value="1"/>
</dbReference>
<dbReference type="EMBL" id="CASHTH010002380">
    <property type="protein sequence ID" value="CAI8029075.1"/>
    <property type="molecule type" value="Genomic_DNA"/>
</dbReference>
<organism evidence="2 3">
    <name type="scientific">Geodia barretti</name>
    <name type="common">Barrett's horny sponge</name>
    <dbReference type="NCBI Taxonomy" id="519541"/>
    <lineage>
        <taxon>Eukaryota</taxon>
        <taxon>Metazoa</taxon>
        <taxon>Porifera</taxon>
        <taxon>Demospongiae</taxon>
        <taxon>Heteroscleromorpha</taxon>
        <taxon>Tetractinellida</taxon>
        <taxon>Astrophorina</taxon>
        <taxon>Geodiidae</taxon>
        <taxon>Geodia</taxon>
    </lineage>
</organism>
<accession>A0AA35SFD1</accession>
<evidence type="ECO:0000313" key="2">
    <source>
        <dbReference type="EMBL" id="CAI8029075.1"/>
    </source>
</evidence>
<keyword evidence="3" id="KW-1185">Reference proteome</keyword>
<evidence type="ECO:0000256" key="1">
    <source>
        <dbReference type="SAM" id="MobiDB-lite"/>
    </source>
</evidence>
<evidence type="ECO:0000313" key="3">
    <source>
        <dbReference type="Proteomes" id="UP001174909"/>
    </source>
</evidence>
<gene>
    <name evidence="2" type="ORF">GBAR_LOCUS16542</name>
</gene>
<feature type="compositionally biased region" description="Acidic residues" evidence="1">
    <location>
        <begin position="9"/>
        <end position="19"/>
    </location>
</feature>
<protein>
    <submittedName>
        <fullName evidence="2">Solute carrier family 15 member 1</fullName>
    </submittedName>
</protein>
<dbReference type="Proteomes" id="UP001174909">
    <property type="component" value="Unassembled WGS sequence"/>
</dbReference>
<sequence>MSASRDRDEWDTEDSDDLLPSDSGYGDEKVSERNRDLKRNNGGMTESKPPEKHWTKQFPFSVFFIVGNEFCERFSYYGMRGNSLTTCVCVCVL</sequence>
<comment type="caution">
    <text evidence="2">The sequence shown here is derived from an EMBL/GenBank/DDBJ whole genome shotgun (WGS) entry which is preliminary data.</text>
</comment>